<proteinExistence type="predicted"/>
<dbReference type="GO" id="GO:0003700">
    <property type="term" value="F:DNA-binding transcription factor activity"/>
    <property type="evidence" value="ECO:0007669"/>
    <property type="project" value="InterPro"/>
</dbReference>
<protein>
    <submittedName>
        <fullName evidence="4">AraC-type DNA-binding protein</fullName>
    </submittedName>
</protein>
<sequence length="313" mass="34387">MTGLASDRQRVQAHTSRDLRAYGQRYGIDYHFPDLGARPRTVVRGRVQELSPGPGMQLVASDVEVLERYDSRSRAPAPLSIIVMLEGAADVSLGGDHLTLRSGMALSVQLDDRHGLNAVQPAGQHIRALTLGLDESRLTTMAGEPMPCQTSRMRAWRLPGTLRSALEEAITTPLEGAARRLQFEGLSLQLLAHGLPEARRGAVTLPTPGEQQRLERVREALRADPAREHRLDALAELAAMSPASLRRKYSAAFGKSVFEDLREYRLALARDYLARGFSVQQAAHFCGYRHASNFATAFRRHYGVSPSSLADAS</sequence>
<evidence type="ECO:0000256" key="1">
    <source>
        <dbReference type="ARBA" id="ARBA00023015"/>
    </source>
</evidence>
<dbReference type="InterPro" id="IPR009057">
    <property type="entry name" value="Homeodomain-like_sf"/>
</dbReference>
<feature type="domain" description="HTH araC/xylS-type" evidence="3">
    <location>
        <begin position="215"/>
        <end position="312"/>
    </location>
</feature>
<evidence type="ECO:0000259" key="3">
    <source>
        <dbReference type="PROSITE" id="PS01124"/>
    </source>
</evidence>
<keyword evidence="5" id="KW-1185">Reference proteome</keyword>
<evidence type="ECO:0000313" key="4">
    <source>
        <dbReference type="EMBL" id="SHJ83659.1"/>
    </source>
</evidence>
<dbReference type="GO" id="GO:0043565">
    <property type="term" value="F:sequence-specific DNA binding"/>
    <property type="evidence" value="ECO:0007669"/>
    <property type="project" value="InterPro"/>
</dbReference>
<dbReference type="RefSeq" id="WP_082919892.1">
    <property type="nucleotide sequence ID" value="NZ_BDEO01000001.1"/>
</dbReference>
<dbReference type="InterPro" id="IPR018060">
    <property type="entry name" value="HTH_AraC"/>
</dbReference>
<dbReference type="EMBL" id="FRAL01000001">
    <property type="protein sequence ID" value="SHJ83659.1"/>
    <property type="molecule type" value="Genomic_DNA"/>
</dbReference>
<organism evidence="4 5">
    <name type="scientific">Halomonas caseinilytica</name>
    <dbReference type="NCBI Taxonomy" id="438744"/>
    <lineage>
        <taxon>Bacteria</taxon>
        <taxon>Pseudomonadati</taxon>
        <taxon>Pseudomonadota</taxon>
        <taxon>Gammaproteobacteria</taxon>
        <taxon>Oceanospirillales</taxon>
        <taxon>Halomonadaceae</taxon>
        <taxon>Halomonas</taxon>
    </lineage>
</organism>
<dbReference type="InterPro" id="IPR053142">
    <property type="entry name" value="PchR_regulatory_protein"/>
</dbReference>
<keyword evidence="2" id="KW-0804">Transcription</keyword>
<dbReference type="OrthoDB" id="6670788at2"/>
<evidence type="ECO:0000256" key="2">
    <source>
        <dbReference type="ARBA" id="ARBA00023163"/>
    </source>
</evidence>
<evidence type="ECO:0000313" key="5">
    <source>
        <dbReference type="Proteomes" id="UP000184248"/>
    </source>
</evidence>
<keyword evidence="1" id="KW-0805">Transcription regulation</keyword>
<dbReference type="PROSITE" id="PS01124">
    <property type="entry name" value="HTH_ARAC_FAMILY_2"/>
    <property type="match status" value="1"/>
</dbReference>
<dbReference type="SUPFAM" id="SSF46689">
    <property type="entry name" value="Homeodomain-like"/>
    <property type="match status" value="1"/>
</dbReference>
<dbReference type="Proteomes" id="UP000184248">
    <property type="component" value="Unassembled WGS sequence"/>
</dbReference>
<dbReference type="PANTHER" id="PTHR47893:SF1">
    <property type="entry name" value="REGULATORY PROTEIN PCHR"/>
    <property type="match status" value="1"/>
</dbReference>
<keyword evidence="4" id="KW-0238">DNA-binding</keyword>
<dbReference type="PANTHER" id="PTHR47893">
    <property type="entry name" value="REGULATORY PROTEIN PCHR"/>
    <property type="match status" value="1"/>
</dbReference>
<accession>A0A1M6MJI9</accession>
<dbReference type="SMART" id="SM00342">
    <property type="entry name" value="HTH_ARAC"/>
    <property type="match status" value="1"/>
</dbReference>
<dbReference type="Pfam" id="PF12833">
    <property type="entry name" value="HTH_18"/>
    <property type="match status" value="1"/>
</dbReference>
<gene>
    <name evidence="4" type="ORF">SAMN05192556_10163</name>
</gene>
<reference evidence="5" key="1">
    <citation type="submission" date="2016-11" db="EMBL/GenBank/DDBJ databases">
        <authorList>
            <person name="Varghese N."/>
            <person name="Submissions S."/>
        </authorList>
    </citation>
    <scope>NUCLEOTIDE SEQUENCE [LARGE SCALE GENOMIC DNA]</scope>
    <source>
        <strain evidence="5">ALO Sharm</strain>
    </source>
</reference>
<dbReference type="AlphaFoldDB" id="A0A1M6MJI9"/>
<dbReference type="Gene3D" id="1.10.10.60">
    <property type="entry name" value="Homeodomain-like"/>
    <property type="match status" value="1"/>
</dbReference>
<name>A0A1M6MJI9_9GAMM</name>